<feature type="compositionally biased region" description="Basic and acidic residues" evidence="1">
    <location>
        <begin position="96"/>
        <end position="117"/>
    </location>
</feature>
<reference evidence="2 3" key="1">
    <citation type="journal article" date="2023" name="Plants (Basel)">
        <title>Bridging the Gap: Combining Genomics and Transcriptomics Approaches to Understand Stylosanthes scabra, an Orphan Legume from the Brazilian Caatinga.</title>
        <authorList>
            <person name="Ferreira-Neto J.R.C."/>
            <person name="da Silva M.D."/>
            <person name="Binneck E."/>
            <person name="de Melo N.F."/>
            <person name="da Silva R.H."/>
            <person name="de Melo A.L.T.M."/>
            <person name="Pandolfi V."/>
            <person name="Bustamante F.O."/>
            <person name="Brasileiro-Vidal A.C."/>
            <person name="Benko-Iseppon A.M."/>
        </authorList>
    </citation>
    <scope>NUCLEOTIDE SEQUENCE [LARGE SCALE GENOMIC DNA]</scope>
    <source>
        <tissue evidence="2">Leaves</tissue>
    </source>
</reference>
<sequence length="172" mass="19441">MVDASIVSVAGIAENVLVKGSSSSTTTKPSLTLWGKSLKCYPSTNTSEEKCASFPSLQRGSSENQCHEESQGKRRGMSERRKQAEKGVGSCSPSYEEERKERGFETDKEKKKHEEVKSRKKKKRKEDEVEEMITSKYSSLGNSLGKLKKIRKALRHNQIMDSHLVKDQSKWK</sequence>
<proteinExistence type="predicted"/>
<feature type="region of interest" description="Disordered" evidence="1">
    <location>
        <begin position="43"/>
        <end position="130"/>
    </location>
</feature>
<dbReference type="Proteomes" id="UP001341840">
    <property type="component" value="Unassembled WGS sequence"/>
</dbReference>
<evidence type="ECO:0000313" key="3">
    <source>
        <dbReference type="Proteomes" id="UP001341840"/>
    </source>
</evidence>
<evidence type="ECO:0000256" key="1">
    <source>
        <dbReference type="SAM" id="MobiDB-lite"/>
    </source>
</evidence>
<dbReference type="EMBL" id="JASCZI010061296">
    <property type="protein sequence ID" value="MED6138311.1"/>
    <property type="molecule type" value="Genomic_DNA"/>
</dbReference>
<organism evidence="2 3">
    <name type="scientific">Stylosanthes scabra</name>
    <dbReference type="NCBI Taxonomy" id="79078"/>
    <lineage>
        <taxon>Eukaryota</taxon>
        <taxon>Viridiplantae</taxon>
        <taxon>Streptophyta</taxon>
        <taxon>Embryophyta</taxon>
        <taxon>Tracheophyta</taxon>
        <taxon>Spermatophyta</taxon>
        <taxon>Magnoliopsida</taxon>
        <taxon>eudicotyledons</taxon>
        <taxon>Gunneridae</taxon>
        <taxon>Pentapetalae</taxon>
        <taxon>rosids</taxon>
        <taxon>fabids</taxon>
        <taxon>Fabales</taxon>
        <taxon>Fabaceae</taxon>
        <taxon>Papilionoideae</taxon>
        <taxon>50 kb inversion clade</taxon>
        <taxon>dalbergioids sensu lato</taxon>
        <taxon>Dalbergieae</taxon>
        <taxon>Pterocarpus clade</taxon>
        <taxon>Stylosanthes</taxon>
    </lineage>
</organism>
<evidence type="ECO:0000313" key="2">
    <source>
        <dbReference type="EMBL" id="MED6138311.1"/>
    </source>
</evidence>
<keyword evidence="3" id="KW-1185">Reference proteome</keyword>
<feature type="compositionally biased region" description="Basic and acidic residues" evidence="1">
    <location>
        <begin position="65"/>
        <end position="85"/>
    </location>
</feature>
<accession>A0ABU6SQH1</accession>
<feature type="compositionally biased region" description="Polar residues" evidence="1">
    <location>
        <begin position="55"/>
        <end position="64"/>
    </location>
</feature>
<name>A0ABU6SQH1_9FABA</name>
<comment type="caution">
    <text evidence="2">The sequence shown here is derived from an EMBL/GenBank/DDBJ whole genome shotgun (WGS) entry which is preliminary data.</text>
</comment>
<protein>
    <submittedName>
        <fullName evidence="2">Uncharacterized protein</fullName>
    </submittedName>
</protein>
<gene>
    <name evidence="2" type="ORF">PIB30_073144</name>
</gene>